<evidence type="ECO:0000256" key="5">
    <source>
        <dbReference type="PIRSR" id="PIRSR606710-1"/>
    </source>
</evidence>
<feature type="active site" description="Proton acceptor" evidence="5">
    <location>
        <position position="43"/>
    </location>
</feature>
<feature type="site" description="Important for catalytic activity, responsible for pKa modulation of the active site Glu and correct orientation of both the proton donor and substrate" evidence="6">
    <location>
        <position position="171"/>
    </location>
</feature>
<dbReference type="SUPFAM" id="SSF75005">
    <property type="entry name" value="Arabinanase/levansucrase/invertase"/>
    <property type="match status" value="1"/>
</dbReference>
<keyword evidence="10" id="KW-1185">Reference proteome</keyword>
<sequence>MRRCTAALAAALLLLTPGAAQAAPQRQTYTNPVSASFADTFADPMVVRGDDGFWYAYGTTDPLREGEKVAHLIPTARSSDLVSWTYVGDAFAAGQRPAFAADNAAYWAPDVRRMGDKWVMYVTVTETRDGPGRSAIGAATAPSPAGPWTFADEPVVAPRPSGDGGWLWTFDPAQLTTPDGTRYLYYGSYFGGIWVSELSPDGLHVTGAATRVAIDNKFEGAYVVRRDGWYYLFASSANCCAGPTTGYSVSVGRSRDPRGPFTDRDGLRLDVSRAGGTPVVAPNGNKWVGTGHNGLVTDLAGQDWLAYHAIDRADPYLDEPFGINERPMLLDRLDWIGGWPTVRAGAWASSRPVAAPVTRTPLQDTFETLSQWRVADGHWTVADGRLRGHGTLLARSPQRADLRAEVDLRGPAGLRIGATTVRVSPGALLVGSHRVALPAGFDAAAWHHLTVDVRDGRLTATLDDTVSGATRVPRGAHVVGLTASAAAELDNVSVGPLAEPVRRAAAVPEPGRVLAAYSDEFTGSALDPAWTFVRPDPAATVSGGALRWPVQNADLTGASNNAGVLLRDAPDGRWIAETKLTLALGEDSVRNYQQAGLIAYAGDDEFARLSAVAIWNTRQVEFGHEIPYAGATSYGGTIVGAPGLTTTWLRLAHRVDEVNGEHEYRAGISRDGRTWTWGGVWTLPADSHPRIGLIAHGGAEPAVTAAFDYLRFRRW</sequence>
<evidence type="ECO:0000256" key="7">
    <source>
        <dbReference type="SAM" id="SignalP"/>
    </source>
</evidence>
<reference evidence="9" key="1">
    <citation type="submission" date="2021-01" db="EMBL/GenBank/DDBJ databases">
        <title>Whole genome shotgun sequence of Actinoplanes nipponensis NBRC 14063.</title>
        <authorList>
            <person name="Komaki H."/>
            <person name="Tamura T."/>
        </authorList>
    </citation>
    <scope>NUCLEOTIDE SEQUENCE</scope>
    <source>
        <strain evidence="9">NBRC 14063</strain>
    </source>
</reference>
<evidence type="ECO:0000259" key="8">
    <source>
        <dbReference type="Pfam" id="PF17851"/>
    </source>
</evidence>
<evidence type="ECO:0000256" key="1">
    <source>
        <dbReference type="ARBA" id="ARBA00004834"/>
    </source>
</evidence>
<evidence type="ECO:0000256" key="6">
    <source>
        <dbReference type="PIRSR" id="PIRSR606710-2"/>
    </source>
</evidence>
<organism evidence="9 10">
    <name type="scientific">Actinoplanes nipponensis</name>
    <dbReference type="NCBI Taxonomy" id="135950"/>
    <lineage>
        <taxon>Bacteria</taxon>
        <taxon>Bacillati</taxon>
        <taxon>Actinomycetota</taxon>
        <taxon>Actinomycetes</taxon>
        <taxon>Micromonosporales</taxon>
        <taxon>Micromonosporaceae</taxon>
        <taxon>Actinoplanes</taxon>
    </lineage>
</organism>
<evidence type="ECO:0000313" key="9">
    <source>
        <dbReference type="EMBL" id="GIE50182.1"/>
    </source>
</evidence>
<dbReference type="PANTHER" id="PTHR43301:SF3">
    <property type="entry name" value="ARABINAN ENDO-1,5-ALPHA-L-ARABINOSIDASE A-RELATED"/>
    <property type="match status" value="1"/>
</dbReference>
<comment type="similarity">
    <text evidence="2">Belongs to the glycosyl hydrolase 43 family.</text>
</comment>
<dbReference type="InterPro" id="IPR013320">
    <property type="entry name" value="ConA-like_dom_sf"/>
</dbReference>
<evidence type="ECO:0000313" key="10">
    <source>
        <dbReference type="Proteomes" id="UP000647172"/>
    </source>
</evidence>
<dbReference type="Proteomes" id="UP000647172">
    <property type="component" value="Unassembled WGS sequence"/>
</dbReference>
<dbReference type="EMBL" id="BOMQ01000045">
    <property type="protein sequence ID" value="GIE50182.1"/>
    <property type="molecule type" value="Genomic_DNA"/>
</dbReference>
<comment type="pathway">
    <text evidence="1">Glycan metabolism; L-arabinan degradation.</text>
</comment>
<dbReference type="Pfam" id="PF17851">
    <property type="entry name" value="GH43_C2"/>
    <property type="match status" value="1"/>
</dbReference>
<feature type="chain" id="PRO_5037679042" description="Beta-xylosidase C-terminal Concanavalin A-like domain-containing protein" evidence="7">
    <location>
        <begin position="23"/>
        <end position="715"/>
    </location>
</feature>
<keyword evidence="3" id="KW-0378">Hydrolase</keyword>
<comment type="caution">
    <text evidence="9">The sequence shown here is derived from an EMBL/GenBank/DDBJ whole genome shotgun (WGS) entry which is preliminary data.</text>
</comment>
<dbReference type="InterPro" id="IPR006710">
    <property type="entry name" value="Glyco_hydro_43"/>
</dbReference>
<feature type="domain" description="Beta-xylosidase C-terminal Concanavalin A-like" evidence="8">
    <location>
        <begin position="518"/>
        <end position="712"/>
    </location>
</feature>
<dbReference type="Gene3D" id="2.115.10.20">
    <property type="entry name" value="Glycosyl hydrolase domain, family 43"/>
    <property type="match status" value="1"/>
</dbReference>
<dbReference type="InterPro" id="IPR041542">
    <property type="entry name" value="GH43_C2"/>
</dbReference>
<dbReference type="PANTHER" id="PTHR43301">
    <property type="entry name" value="ARABINAN ENDO-1,5-ALPHA-L-ARABINOSIDASE"/>
    <property type="match status" value="1"/>
</dbReference>
<accession>A0A919MMS0</accession>
<evidence type="ECO:0000256" key="2">
    <source>
        <dbReference type="ARBA" id="ARBA00009865"/>
    </source>
</evidence>
<name>A0A919MMS0_9ACTN</name>
<gene>
    <name evidence="9" type="ORF">Ani05nite_37160</name>
</gene>
<dbReference type="Pfam" id="PF04616">
    <property type="entry name" value="Glyco_hydro_43"/>
    <property type="match status" value="1"/>
</dbReference>
<dbReference type="GO" id="GO:0005975">
    <property type="term" value="P:carbohydrate metabolic process"/>
    <property type="evidence" value="ECO:0007669"/>
    <property type="project" value="InterPro"/>
</dbReference>
<feature type="active site" description="Proton donor" evidence="5">
    <location>
        <position position="219"/>
    </location>
</feature>
<proteinExistence type="inferred from homology"/>
<evidence type="ECO:0000256" key="4">
    <source>
        <dbReference type="ARBA" id="ARBA00023295"/>
    </source>
</evidence>
<feature type="signal peptide" evidence="7">
    <location>
        <begin position="1"/>
        <end position="22"/>
    </location>
</feature>
<dbReference type="GO" id="GO:0004553">
    <property type="term" value="F:hydrolase activity, hydrolyzing O-glycosyl compounds"/>
    <property type="evidence" value="ECO:0007669"/>
    <property type="project" value="InterPro"/>
</dbReference>
<protein>
    <recommendedName>
        <fullName evidence="8">Beta-xylosidase C-terminal Concanavalin A-like domain-containing protein</fullName>
    </recommendedName>
</protein>
<keyword evidence="7" id="KW-0732">Signal</keyword>
<dbReference type="InterPro" id="IPR050727">
    <property type="entry name" value="GH43_arabinanases"/>
</dbReference>
<evidence type="ECO:0000256" key="3">
    <source>
        <dbReference type="ARBA" id="ARBA00022801"/>
    </source>
</evidence>
<dbReference type="InterPro" id="IPR023296">
    <property type="entry name" value="Glyco_hydro_beta-prop_sf"/>
</dbReference>
<dbReference type="AlphaFoldDB" id="A0A919MMS0"/>
<dbReference type="RefSeq" id="WP_203769848.1">
    <property type="nucleotide sequence ID" value="NZ_BAAAYJ010000007.1"/>
</dbReference>
<dbReference type="CDD" id="cd18616">
    <property type="entry name" value="GH43_ABN-like"/>
    <property type="match status" value="1"/>
</dbReference>
<keyword evidence="4" id="KW-0326">Glycosidase</keyword>
<dbReference type="Gene3D" id="2.60.120.200">
    <property type="match status" value="1"/>
</dbReference>
<dbReference type="SUPFAM" id="SSF49899">
    <property type="entry name" value="Concanavalin A-like lectins/glucanases"/>
    <property type="match status" value="1"/>
</dbReference>